<accession>A0A0A9CXZ6</accession>
<reference evidence="1" key="2">
    <citation type="journal article" date="2015" name="Data Brief">
        <title>Shoot transcriptome of the giant reed, Arundo donax.</title>
        <authorList>
            <person name="Barrero R.A."/>
            <person name="Guerrero F.D."/>
            <person name="Moolhuijzen P."/>
            <person name="Goolsby J.A."/>
            <person name="Tidwell J."/>
            <person name="Bellgard S.E."/>
            <person name="Bellgard M.I."/>
        </authorList>
    </citation>
    <scope>NUCLEOTIDE SEQUENCE</scope>
    <source>
        <tissue evidence="1">Shoot tissue taken approximately 20 cm above the soil surface</tissue>
    </source>
</reference>
<dbReference type="EMBL" id="GBRH01217424">
    <property type="protein sequence ID" value="JAD80471.1"/>
    <property type="molecule type" value="Transcribed_RNA"/>
</dbReference>
<evidence type="ECO:0000313" key="1">
    <source>
        <dbReference type="EMBL" id="JAD80471.1"/>
    </source>
</evidence>
<proteinExistence type="predicted"/>
<reference evidence="1" key="1">
    <citation type="submission" date="2014-09" db="EMBL/GenBank/DDBJ databases">
        <authorList>
            <person name="Magalhaes I.L.F."/>
            <person name="Oliveira U."/>
            <person name="Santos F.R."/>
            <person name="Vidigal T.H.D.A."/>
            <person name="Brescovit A.D."/>
            <person name="Santos A.J."/>
        </authorList>
    </citation>
    <scope>NUCLEOTIDE SEQUENCE</scope>
    <source>
        <tissue evidence="1">Shoot tissue taken approximately 20 cm above the soil surface</tissue>
    </source>
</reference>
<dbReference type="AlphaFoldDB" id="A0A0A9CXZ6"/>
<sequence>MFFDATRSSFIAAKASPFACRSCWSLSSSCWSLPFSSVTSSITVFISLYSATTSLRRHIFKSTIEANAPRYQLTPLSSAIESQLKDNKN</sequence>
<protein>
    <submittedName>
        <fullName evidence="1">Uncharacterized protein</fullName>
    </submittedName>
</protein>
<name>A0A0A9CXZ6_ARUDO</name>
<organism evidence="1">
    <name type="scientific">Arundo donax</name>
    <name type="common">Giant reed</name>
    <name type="synonym">Donax arundinaceus</name>
    <dbReference type="NCBI Taxonomy" id="35708"/>
    <lineage>
        <taxon>Eukaryota</taxon>
        <taxon>Viridiplantae</taxon>
        <taxon>Streptophyta</taxon>
        <taxon>Embryophyta</taxon>
        <taxon>Tracheophyta</taxon>
        <taxon>Spermatophyta</taxon>
        <taxon>Magnoliopsida</taxon>
        <taxon>Liliopsida</taxon>
        <taxon>Poales</taxon>
        <taxon>Poaceae</taxon>
        <taxon>PACMAD clade</taxon>
        <taxon>Arundinoideae</taxon>
        <taxon>Arundineae</taxon>
        <taxon>Arundo</taxon>
    </lineage>
</organism>